<evidence type="ECO:0008006" key="3">
    <source>
        <dbReference type="Google" id="ProtNLM"/>
    </source>
</evidence>
<sequence>MKKFFILFILSSFLCSCTYFQVKDAIKKADNGNYVASLTELYNILKENSEDRRALDAFEVIYPNAEKQYYDELDITRGRDIIGYTKALLNLLRVQEIYYKLPTASKNSIAIIKPPQAERVDIKKELAQSFFTIGNGTRTETYEEKLRAFGYFSQAKIYDLDLRKDIDEKYISSRNSALGKFLLIFNGENRAFNNNLKTLFNENFKNYPLFSIGNSKNYNLKFDINISNILYFPPQTTVQSGIDSYIERVRKTVMEKVIETKIVDGKAIQVERWVPVEREVEVEIFYRYVKHIKTTAMEYQLDYNLIEKNGYSISTNSKKIAYEDRAVWYEYYPLRPFPYGIRPFRFPISESEKYVMNREQLERQVLLLGNEELNDVLKKLDSNRIIDW</sequence>
<evidence type="ECO:0000313" key="2">
    <source>
        <dbReference type="Proteomes" id="UP000724657"/>
    </source>
</evidence>
<dbReference type="PROSITE" id="PS51257">
    <property type="entry name" value="PROKAR_LIPOPROTEIN"/>
    <property type="match status" value="1"/>
</dbReference>
<proteinExistence type="predicted"/>
<reference evidence="1" key="1">
    <citation type="journal article" date="2021" name="PeerJ">
        <title>Extensive microbial diversity within the chicken gut microbiome revealed by metagenomics and culture.</title>
        <authorList>
            <person name="Gilroy R."/>
            <person name="Ravi A."/>
            <person name="Getino M."/>
            <person name="Pursley I."/>
            <person name="Horton D.L."/>
            <person name="Alikhan N.F."/>
            <person name="Baker D."/>
            <person name="Gharbi K."/>
            <person name="Hall N."/>
            <person name="Watson M."/>
            <person name="Adriaenssens E.M."/>
            <person name="Foster-Nyarko E."/>
            <person name="Jarju S."/>
            <person name="Secka A."/>
            <person name="Antonio M."/>
            <person name="Oren A."/>
            <person name="Chaudhuri R.R."/>
            <person name="La Ragione R."/>
            <person name="Hildebrand F."/>
            <person name="Pallen M.J."/>
        </authorList>
    </citation>
    <scope>NUCLEOTIDE SEQUENCE</scope>
    <source>
        <strain evidence="1">A6-441</strain>
    </source>
</reference>
<name>A0A9E2KYA7_9FUSO</name>
<accession>A0A9E2KYA7</accession>
<gene>
    <name evidence="1" type="ORF">IAA47_01190</name>
</gene>
<dbReference type="AlphaFoldDB" id="A0A9E2KYA7"/>
<comment type="caution">
    <text evidence="1">The sequence shown here is derived from an EMBL/GenBank/DDBJ whole genome shotgun (WGS) entry which is preliminary data.</text>
</comment>
<evidence type="ECO:0000313" key="1">
    <source>
        <dbReference type="EMBL" id="MBU3841610.1"/>
    </source>
</evidence>
<organism evidence="1 2">
    <name type="scientific">Candidatus Fusobacterium pullicola</name>
    <dbReference type="NCBI Taxonomy" id="2838601"/>
    <lineage>
        <taxon>Bacteria</taxon>
        <taxon>Fusobacteriati</taxon>
        <taxon>Fusobacteriota</taxon>
        <taxon>Fusobacteriia</taxon>
        <taxon>Fusobacteriales</taxon>
        <taxon>Fusobacteriaceae</taxon>
        <taxon>Fusobacterium</taxon>
    </lineage>
</organism>
<dbReference type="EMBL" id="JAHLFN010000013">
    <property type="protein sequence ID" value="MBU3841610.1"/>
    <property type="molecule type" value="Genomic_DNA"/>
</dbReference>
<protein>
    <recommendedName>
        <fullName evidence="3">Lipoprotein</fullName>
    </recommendedName>
</protein>
<dbReference type="Proteomes" id="UP000724657">
    <property type="component" value="Unassembled WGS sequence"/>
</dbReference>
<reference evidence="1" key="2">
    <citation type="submission" date="2021-04" db="EMBL/GenBank/DDBJ databases">
        <authorList>
            <person name="Gilroy R."/>
        </authorList>
    </citation>
    <scope>NUCLEOTIDE SEQUENCE</scope>
    <source>
        <strain evidence="1">A6-441</strain>
    </source>
</reference>